<evidence type="ECO:0000313" key="2">
    <source>
        <dbReference type="EMBL" id="KAG7329400.1"/>
    </source>
</evidence>
<keyword evidence="3" id="KW-1185">Reference proteome</keyword>
<dbReference type="AlphaFoldDB" id="A0A9D3NY60"/>
<feature type="compositionally biased region" description="Polar residues" evidence="1">
    <location>
        <begin position="43"/>
        <end position="66"/>
    </location>
</feature>
<sequence>MTEADSIGMGCAPELEQPVAALVVSPDEALRAPDPESLPPSPISCSGSDPTSSMPSENSIEAQSGRTRVEASATPSVASA</sequence>
<dbReference type="Proteomes" id="UP000824219">
    <property type="component" value="Linkage Group LG08"/>
</dbReference>
<proteinExistence type="predicted"/>
<reference evidence="2 3" key="1">
    <citation type="submission" date="2021-06" db="EMBL/GenBank/DDBJ databases">
        <title>Chromosome-level genome assembly of the red-tail catfish (Hemibagrus wyckioides).</title>
        <authorList>
            <person name="Shao F."/>
        </authorList>
    </citation>
    <scope>NUCLEOTIDE SEQUENCE [LARGE SCALE GENOMIC DNA]</scope>
    <source>
        <strain evidence="2">EC202008001</strain>
        <tissue evidence="2">Blood</tissue>
    </source>
</reference>
<dbReference type="OrthoDB" id="7756796at2759"/>
<organism evidence="2 3">
    <name type="scientific">Hemibagrus wyckioides</name>
    <dbReference type="NCBI Taxonomy" id="337641"/>
    <lineage>
        <taxon>Eukaryota</taxon>
        <taxon>Metazoa</taxon>
        <taxon>Chordata</taxon>
        <taxon>Craniata</taxon>
        <taxon>Vertebrata</taxon>
        <taxon>Euteleostomi</taxon>
        <taxon>Actinopterygii</taxon>
        <taxon>Neopterygii</taxon>
        <taxon>Teleostei</taxon>
        <taxon>Ostariophysi</taxon>
        <taxon>Siluriformes</taxon>
        <taxon>Bagridae</taxon>
        <taxon>Hemibagrus</taxon>
    </lineage>
</organism>
<name>A0A9D3NY60_9TELE</name>
<evidence type="ECO:0000313" key="3">
    <source>
        <dbReference type="Proteomes" id="UP000824219"/>
    </source>
</evidence>
<evidence type="ECO:0000256" key="1">
    <source>
        <dbReference type="SAM" id="MobiDB-lite"/>
    </source>
</evidence>
<gene>
    <name evidence="2" type="ORF">KOW79_007574</name>
</gene>
<comment type="caution">
    <text evidence="2">The sequence shown here is derived from an EMBL/GenBank/DDBJ whole genome shotgun (WGS) entry which is preliminary data.</text>
</comment>
<accession>A0A9D3NY60</accession>
<dbReference type="EMBL" id="JAHKSW010000008">
    <property type="protein sequence ID" value="KAG7329400.1"/>
    <property type="molecule type" value="Genomic_DNA"/>
</dbReference>
<protein>
    <submittedName>
        <fullName evidence="2">Uncharacterized protein</fullName>
    </submittedName>
</protein>
<feature type="region of interest" description="Disordered" evidence="1">
    <location>
        <begin position="27"/>
        <end position="80"/>
    </location>
</feature>